<dbReference type="WBParaSite" id="PSAMB.scaffold747size42120.g8382.t1">
    <property type="protein sequence ID" value="PSAMB.scaffold747size42120.g8382.t1"/>
    <property type="gene ID" value="PSAMB.scaffold747size42120.g8382"/>
</dbReference>
<dbReference type="Proteomes" id="UP000887566">
    <property type="component" value="Unplaced"/>
</dbReference>
<evidence type="ECO:0000313" key="3">
    <source>
        <dbReference type="WBParaSite" id="PSAMB.scaffold747size42120.g8382.t1"/>
    </source>
</evidence>
<dbReference type="AlphaFoldDB" id="A0A914XFJ1"/>
<protein>
    <submittedName>
        <fullName evidence="3">Uncharacterized protein</fullName>
    </submittedName>
</protein>
<accession>A0A914XFJ1</accession>
<evidence type="ECO:0000313" key="2">
    <source>
        <dbReference type="Proteomes" id="UP000887566"/>
    </source>
</evidence>
<evidence type="ECO:0000256" key="1">
    <source>
        <dbReference type="SAM" id="MobiDB-lite"/>
    </source>
</evidence>
<reference evidence="3" key="1">
    <citation type="submission" date="2022-11" db="UniProtKB">
        <authorList>
            <consortium name="WormBaseParasite"/>
        </authorList>
    </citation>
    <scope>IDENTIFICATION</scope>
</reference>
<keyword evidence="2" id="KW-1185">Reference proteome</keyword>
<sequence length="163" mass="18619">MERLSETSTTLLNIPEESFDPRWSLMSHATDILLNKHTINRSTRNADSQKTRGTSQLQLQDKDPSREMDEFQLRTNNPLWNLLNQANMRRKVTFPMEGTDLSKSATATDHRASFINLLKKMSASATISETTTSSSKDVTEKKHAQRYSCLNLLGCKRWRVTSV</sequence>
<feature type="region of interest" description="Disordered" evidence="1">
    <location>
        <begin position="40"/>
        <end position="65"/>
    </location>
</feature>
<organism evidence="2 3">
    <name type="scientific">Plectus sambesii</name>
    <dbReference type="NCBI Taxonomy" id="2011161"/>
    <lineage>
        <taxon>Eukaryota</taxon>
        <taxon>Metazoa</taxon>
        <taxon>Ecdysozoa</taxon>
        <taxon>Nematoda</taxon>
        <taxon>Chromadorea</taxon>
        <taxon>Plectida</taxon>
        <taxon>Plectina</taxon>
        <taxon>Plectoidea</taxon>
        <taxon>Plectidae</taxon>
        <taxon>Plectus</taxon>
    </lineage>
</organism>
<name>A0A914XFJ1_9BILA</name>
<proteinExistence type="predicted"/>
<feature type="compositionally biased region" description="Polar residues" evidence="1">
    <location>
        <begin position="40"/>
        <end position="59"/>
    </location>
</feature>